<organism evidence="1 2">
    <name type="scientific">Neofusicoccum parvum</name>
    <dbReference type="NCBI Taxonomy" id="310453"/>
    <lineage>
        <taxon>Eukaryota</taxon>
        <taxon>Fungi</taxon>
        <taxon>Dikarya</taxon>
        <taxon>Ascomycota</taxon>
        <taxon>Pezizomycotina</taxon>
        <taxon>Dothideomycetes</taxon>
        <taxon>Dothideomycetes incertae sedis</taxon>
        <taxon>Botryosphaeriales</taxon>
        <taxon>Botryosphaeriaceae</taxon>
        <taxon>Neofusicoccum</taxon>
    </lineage>
</organism>
<accession>A0ACB5SQ65</accession>
<sequence>MPLSHSPALRLAATVFGTIFIGFGINAIARPAHGLTFFELSPPAAAADRQLVDSLMAVYGVRDVFMGAAIYAAAFFGTRRALGAIVIAGSAVAAADGWVCWVNGNGGEWNHWGYAPVLTVVGALLMG</sequence>
<name>A0ACB5SQ65_9PEZI</name>
<protein>
    <submittedName>
        <fullName evidence="1">Uncharacterized protein</fullName>
    </submittedName>
</protein>
<dbReference type="EMBL" id="BSXG01000189">
    <property type="protein sequence ID" value="GME52543.1"/>
    <property type="molecule type" value="Genomic_DNA"/>
</dbReference>
<dbReference type="Proteomes" id="UP001165186">
    <property type="component" value="Unassembled WGS sequence"/>
</dbReference>
<keyword evidence="2" id="KW-1185">Reference proteome</keyword>
<comment type="caution">
    <text evidence="1">The sequence shown here is derived from an EMBL/GenBank/DDBJ whole genome shotgun (WGS) entry which is preliminary data.</text>
</comment>
<reference evidence="1" key="1">
    <citation type="submission" date="2024-09" db="EMBL/GenBank/DDBJ databases">
        <title>Draft Genome Sequences of Neofusicoccum parvum.</title>
        <authorList>
            <person name="Ashida A."/>
            <person name="Camagna M."/>
            <person name="Tanaka A."/>
            <person name="Takemoto D."/>
        </authorList>
    </citation>
    <scope>NUCLEOTIDE SEQUENCE</scope>
    <source>
        <strain evidence="1">PPO83</strain>
    </source>
</reference>
<gene>
    <name evidence="1" type="primary">g881</name>
    <name evidence="1" type="ORF">NpPPO83_00000881</name>
</gene>
<evidence type="ECO:0000313" key="1">
    <source>
        <dbReference type="EMBL" id="GME52543.1"/>
    </source>
</evidence>
<evidence type="ECO:0000313" key="2">
    <source>
        <dbReference type="Proteomes" id="UP001165186"/>
    </source>
</evidence>
<proteinExistence type="predicted"/>